<feature type="domain" description="FAD-binding PCMH-type" evidence="5">
    <location>
        <begin position="39"/>
        <end position="212"/>
    </location>
</feature>
<dbReference type="Gene3D" id="3.30.465.10">
    <property type="match status" value="1"/>
</dbReference>
<evidence type="ECO:0000313" key="6">
    <source>
        <dbReference type="EMBL" id="KAH7310807.1"/>
    </source>
</evidence>
<dbReference type="PROSITE" id="PS51387">
    <property type="entry name" value="FAD_PCMH"/>
    <property type="match status" value="1"/>
</dbReference>
<evidence type="ECO:0000259" key="5">
    <source>
        <dbReference type="PROSITE" id="PS51387"/>
    </source>
</evidence>
<dbReference type="InterPro" id="IPR016166">
    <property type="entry name" value="FAD-bd_PCMH"/>
</dbReference>
<dbReference type="InterPro" id="IPR006094">
    <property type="entry name" value="Oxid_FAD_bind_N"/>
</dbReference>
<dbReference type="SUPFAM" id="SSF56176">
    <property type="entry name" value="FAD-binding/transporter-associated domain-like"/>
    <property type="match status" value="1"/>
</dbReference>
<protein>
    <recommendedName>
        <fullName evidence="5">FAD-binding PCMH-type domain-containing protein</fullName>
    </recommendedName>
</protein>
<dbReference type="PANTHER" id="PTHR42973">
    <property type="entry name" value="BINDING OXIDOREDUCTASE, PUTATIVE (AFU_ORTHOLOGUE AFUA_1G17690)-RELATED"/>
    <property type="match status" value="1"/>
</dbReference>
<comment type="similarity">
    <text evidence="1">Belongs to the oxygen-dependent FAD-linked oxidoreductase family.</text>
</comment>
<organism evidence="6 7">
    <name type="scientific">Stachybotrys elegans</name>
    <dbReference type="NCBI Taxonomy" id="80388"/>
    <lineage>
        <taxon>Eukaryota</taxon>
        <taxon>Fungi</taxon>
        <taxon>Dikarya</taxon>
        <taxon>Ascomycota</taxon>
        <taxon>Pezizomycotina</taxon>
        <taxon>Sordariomycetes</taxon>
        <taxon>Hypocreomycetidae</taxon>
        <taxon>Hypocreales</taxon>
        <taxon>Stachybotryaceae</taxon>
        <taxon>Stachybotrys</taxon>
    </lineage>
</organism>
<evidence type="ECO:0000256" key="1">
    <source>
        <dbReference type="ARBA" id="ARBA00005466"/>
    </source>
</evidence>
<dbReference type="InterPro" id="IPR050416">
    <property type="entry name" value="FAD-linked_Oxidoreductase"/>
</dbReference>
<keyword evidence="2" id="KW-0285">Flavoprotein</keyword>
<keyword evidence="7" id="KW-1185">Reference proteome</keyword>
<evidence type="ECO:0000256" key="3">
    <source>
        <dbReference type="ARBA" id="ARBA00022827"/>
    </source>
</evidence>
<accession>A0A8K0SNS5</accession>
<evidence type="ECO:0000256" key="2">
    <source>
        <dbReference type="ARBA" id="ARBA00022630"/>
    </source>
</evidence>
<evidence type="ECO:0000256" key="4">
    <source>
        <dbReference type="ARBA" id="ARBA00023002"/>
    </source>
</evidence>
<dbReference type="EMBL" id="JAGPNK010000012">
    <property type="protein sequence ID" value="KAH7310807.1"/>
    <property type="molecule type" value="Genomic_DNA"/>
</dbReference>
<dbReference type="GO" id="GO:0016491">
    <property type="term" value="F:oxidoreductase activity"/>
    <property type="evidence" value="ECO:0007669"/>
    <property type="project" value="UniProtKB-KW"/>
</dbReference>
<reference evidence="6" key="1">
    <citation type="journal article" date="2021" name="Nat. Commun.">
        <title>Genetic determinants of endophytism in the Arabidopsis root mycobiome.</title>
        <authorList>
            <person name="Mesny F."/>
            <person name="Miyauchi S."/>
            <person name="Thiergart T."/>
            <person name="Pickel B."/>
            <person name="Atanasova L."/>
            <person name="Karlsson M."/>
            <person name="Huettel B."/>
            <person name="Barry K.W."/>
            <person name="Haridas S."/>
            <person name="Chen C."/>
            <person name="Bauer D."/>
            <person name="Andreopoulos W."/>
            <person name="Pangilinan J."/>
            <person name="LaButti K."/>
            <person name="Riley R."/>
            <person name="Lipzen A."/>
            <person name="Clum A."/>
            <person name="Drula E."/>
            <person name="Henrissat B."/>
            <person name="Kohler A."/>
            <person name="Grigoriev I.V."/>
            <person name="Martin F.M."/>
            <person name="Hacquard S."/>
        </authorList>
    </citation>
    <scope>NUCLEOTIDE SEQUENCE</scope>
    <source>
        <strain evidence="6">MPI-CAGE-CH-0235</strain>
    </source>
</reference>
<sequence>MSIPKAIEAVQKISTKLVALPDSEEYNEIIKSYYTELERELRPACFLTPYSPGDVADILKALKPLLDSPVVAIAGAGQQTTPGAANIQGGITIHLRNLRGIDIDEEHKTISVGAGENMGHVYEKAAAMGLGVAGNRHARGGIGGEALQGGLSYYSYSRGFICDGIVNYQVVLASGEIVDANAETNRDLWIALRGGGNNFGIVTRFDFTAFPQGQLWGGKVYYFESSFPGQIKSLVDYLHEPNPDVDVHICLSLGYAATLGSTVCMNDIFSLKPEKPKSLELFADIDPQIEQMKTLRVASLKDLTTEIFEGAFANRVVKMTTTVKSDTNILEYAVQTYHEAFKELKDIENILFSLTFEPIPIYSVNKAAIKRLESEAQSNNVSVPYLYLNYGFPHQDVMRSYGSASLDHLRKASSKYDPDGFFQKAGAGLFKL</sequence>
<comment type="caution">
    <text evidence="6">The sequence shown here is derived from an EMBL/GenBank/DDBJ whole genome shotgun (WGS) entry which is preliminary data.</text>
</comment>
<evidence type="ECO:0000313" key="7">
    <source>
        <dbReference type="Proteomes" id="UP000813444"/>
    </source>
</evidence>
<dbReference type="Pfam" id="PF01565">
    <property type="entry name" value="FAD_binding_4"/>
    <property type="match status" value="1"/>
</dbReference>
<keyword evidence="4" id="KW-0560">Oxidoreductase</keyword>
<dbReference type="InterPro" id="IPR016169">
    <property type="entry name" value="FAD-bd_PCMH_sub2"/>
</dbReference>
<dbReference type="AlphaFoldDB" id="A0A8K0SNS5"/>
<dbReference type="OrthoDB" id="2151789at2759"/>
<keyword evidence="3" id="KW-0274">FAD</keyword>
<dbReference type="GO" id="GO:0071949">
    <property type="term" value="F:FAD binding"/>
    <property type="evidence" value="ECO:0007669"/>
    <property type="project" value="InterPro"/>
</dbReference>
<dbReference type="PANTHER" id="PTHR42973:SF22">
    <property type="entry name" value="FAD-BINDING PCMH-TYPE DOMAIN-CONTAINING PROTEIN-RELATED"/>
    <property type="match status" value="1"/>
</dbReference>
<dbReference type="InterPro" id="IPR036318">
    <property type="entry name" value="FAD-bd_PCMH-like_sf"/>
</dbReference>
<proteinExistence type="inferred from homology"/>
<dbReference type="Proteomes" id="UP000813444">
    <property type="component" value="Unassembled WGS sequence"/>
</dbReference>
<name>A0A8K0SNS5_9HYPO</name>
<gene>
    <name evidence="6" type="ORF">B0I35DRAFT_439735</name>
</gene>